<evidence type="ECO:0000256" key="1">
    <source>
        <dbReference type="SAM" id="MobiDB-lite"/>
    </source>
</evidence>
<protein>
    <recommendedName>
        <fullName evidence="4">Transposase</fullName>
    </recommendedName>
</protein>
<organism evidence="2 3">
    <name type="scientific">Paenibacillus solisilvae</name>
    <dbReference type="NCBI Taxonomy" id="2486751"/>
    <lineage>
        <taxon>Bacteria</taxon>
        <taxon>Bacillati</taxon>
        <taxon>Bacillota</taxon>
        <taxon>Bacilli</taxon>
        <taxon>Bacillales</taxon>
        <taxon>Paenibacillaceae</taxon>
        <taxon>Paenibacillus</taxon>
    </lineage>
</organism>
<comment type="caution">
    <text evidence="2">The sequence shown here is derived from an EMBL/GenBank/DDBJ whole genome shotgun (WGS) entry which is preliminary data.</text>
</comment>
<evidence type="ECO:0000313" key="3">
    <source>
        <dbReference type="Proteomes" id="UP001596047"/>
    </source>
</evidence>
<name>A0ABW0VZ81_9BACL</name>
<evidence type="ECO:0008006" key="4">
    <source>
        <dbReference type="Google" id="ProtNLM"/>
    </source>
</evidence>
<reference evidence="3" key="1">
    <citation type="journal article" date="2019" name="Int. J. Syst. Evol. Microbiol.">
        <title>The Global Catalogue of Microorganisms (GCM) 10K type strain sequencing project: providing services to taxonomists for standard genome sequencing and annotation.</title>
        <authorList>
            <consortium name="The Broad Institute Genomics Platform"/>
            <consortium name="The Broad Institute Genome Sequencing Center for Infectious Disease"/>
            <person name="Wu L."/>
            <person name="Ma J."/>
        </authorList>
    </citation>
    <scope>NUCLEOTIDE SEQUENCE [LARGE SCALE GENOMIC DNA]</scope>
    <source>
        <strain evidence="3">CGMCC 1.3240</strain>
    </source>
</reference>
<dbReference type="EMBL" id="JBHSOW010000037">
    <property type="protein sequence ID" value="MFC5649480.1"/>
    <property type="molecule type" value="Genomic_DNA"/>
</dbReference>
<dbReference type="RefSeq" id="WP_379188005.1">
    <property type="nucleotide sequence ID" value="NZ_JBHSOW010000037.1"/>
</dbReference>
<evidence type="ECO:0000313" key="2">
    <source>
        <dbReference type="EMBL" id="MFC5649480.1"/>
    </source>
</evidence>
<sequence length="254" mass="28987">MAKQRKVKKTLIQKLKRTVHSLTKPKRAPRKKTASRKTAATKTAAKTDVKSTQELQKLEKELTRKMSESMQKIRLEMEQELLEKLTTQKTDTTNNEEEVSPESKKSKVRNNTKTGSKETKAARVKTLFRSNTDFTLLKVLTLSDSLDKKVVVGYEIVDNSSQEIWGIDIHEGARLGRSKKIVDTKVKSRKAGTERQYYLSHITDDALYYSDDYAKEALKRGKLTVRNYTPGLAEAIKFAFDLGYNNKSKLPNLK</sequence>
<proteinExistence type="predicted"/>
<accession>A0ABW0VZ81</accession>
<gene>
    <name evidence="2" type="ORF">ACFPYJ_10115</name>
</gene>
<dbReference type="Proteomes" id="UP001596047">
    <property type="component" value="Unassembled WGS sequence"/>
</dbReference>
<keyword evidence="3" id="KW-1185">Reference proteome</keyword>
<feature type="region of interest" description="Disordered" evidence="1">
    <location>
        <begin position="1"/>
        <end position="53"/>
    </location>
</feature>
<feature type="region of interest" description="Disordered" evidence="1">
    <location>
        <begin position="85"/>
        <end position="120"/>
    </location>
</feature>
<feature type="compositionally biased region" description="Basic residues" evidence="1">
    <location>
        <begin position="1"/>
        <end position="35"/>
    </location>
</feature>